<dbReference type="CDD" id="cd09394">
    <property type="entry name" value="LIM1_Rga"/>
    <property type="match status" value="1"/>
</dbReference>
<dbReference type="FunFam" id="1.10.555.10:FF:000043">
    <property type="entry name" value="Rho GTPase activator Rga"/>
    <property type="match status" value="1"/>
</dbReference>
<feature type="region of interest" description="Disordered" evidence="5">
    <location>
        <begin position="651"/>
        <end position="691"/>
    </location>
</feature>
<evidence type="ECO:0000256" key="2">
    <source>
        <dbReference type="ARBA" id="ARBA00022723"/>
    </source>
</evidence>
<proteinExistence type="predicted"/>
<feature type="compositionally biased region" description="Basic and acidic residues" evidence="5">
    <location>
        <begin position="479"/>
        <end position="498"/>
    </location>
</feature>
<dbReference type="SUPFAM" id="SSF48350">
    <property type="entry name" value="GTPase activation domain, GAP"/>
    <property type="match status" value="1"/>
</dbReference>
<dbReference type="CDD" id="cd09395">
    <property type="entry name" value="LIM2_Rga"/>
    <property type="match status" value="1"/>
</dbReference>
<gene>
    <name evidence="8" type="ORF">PV04_10674</name>
</gene>
<keyword evidence="3 4" id="KW-0862">Zinc</keyword>
<feature type="compositionally biased region" description="Polar residues" evidence="5">
    <location>
        <begin position="589"/>
        <end position="599"/>
    </location>
</feature>
<dbReference type="GO" id="GO:0005096">
    <property type="term" value="F:GTPase activator activity"/>
    <property type="evidence" value="ECO:0007669"/>
    <property type="project" value="UniProtKB-KW"/>
</dbReference>
<evidence type="ECO:0008006" key="10">
    <source>
        <dbReference type="Google" id="ProtNLM"/>
    </source>
</evidence>
<dbReference type="InterPro" id="IPR050729">
    <property type="entry name" value="Rho-GAP"/>
</dbReference>
<evidence type="ECO:0000259" key="7">
    <source>
        <dbReference type="PROSITE" id="PS50238"/>
    </source>
</evidence>
<evidence type="ECO:0000256" key="5">
    <source>
        <dbReference type="SAM" id="MobiDB-lite"/>
    </source>
</evidence>
<feature type="compositionally biased region" description="Low complexity" evidence="5">
    <location>
        <begin position="675"/>
        <end position="688"/>
    </location>
</feature>
<dbReference type="EMBL" id="KN846963">
    <property type="protein sequence ID" value="KIW62504.1"/>
    <property type="molecule type" value="Genomic_DNA"/>
</dbReference>
<dbReference type="GO" id="GO:0046872">
    <property type="term" value="F:metal ion binding"/>
    <property type="evidence" value="ECO:0007669"/>
    <property type="project" value="UniProtKB-KW"/>
</dbReference>
<dbReference type="Proteomes" id="UP000054266">
    <property type="component" value="Unassembled WGS sequence"/>
</dbReference>
<dbReference type="InterPro" id="IPR001781">
    <property type="entry name" value="Znf_LIM"/>
</dbReference>
<dbReference type="InterPro" id="IPR008936">
    <property type="entry name" value="Rho_GTPase_activation_prot"/>
</dbReference>
<feature type="compositionally biased region" description="Polar residues" evidence="5">
    <location>
        <begin position="446"/>
        <end position="462"/>
    </location>
</feature>
<evidence type="ECO:0000256" key="4">
    <source>
        <dbReference type="PROSITE-ProRule" id="PRU00125"/>
    </source>
</evidence>
<evidence type="ECO:0000256" key="1">
    <source>
        <dbReference type="ARBA" id="ARBA00022468"/>
    </source>
</evidence>
<dbReference type="STRING" id="5601.A0A0D2FRB6"/>
<name>A0A0D2FRB6_9EURO</name>
<dbReference type="HOGENOM" id="CLU_003874_0_0_1"/>
<dbReference type="PANTHER" id="PTHR23176:SF128">
    <property type="entry name" value="RHO GTPASE-ACTIVATING PROTEIN RGD1"/>
    <property type="match status" value="1"/>
</dbReference>
<keyword evidence="2 4" id="KW-0479">Metal-binding</keyword>
<feature type="compositionally biased region" description="Basic and acidic residues" evidence="5">
    <location>
        <begin position="320"/>
        <end position="336"/>
    </location>
</feature>
<feature type="compositionally biased region" description="Basic and acidic residues" evidence="5">
    <location>
        <begin position="653"/>
        <end position="667"/>
    </location>
</feature>
<evidence type="ECO:0000256" key="3">
    <source>
        <dbReference type="ARBA" id="ARBA00022833"/>
    </source>
</evidence>
<feature type="compositionally biased region" description="Gly residues" evidence="5">
    <location>
        <begin position="248"/>
        <end position="257"/>
    </location>
</feature>
<feature type="compositionally biased region" description="Polar residues" evidence="5">
    <location>
        <begin position="213"/>
        <end position="246"/>
    </location>
</feature>
<feature type="region of interest" description="Disordered" evidence="5">
    <location>
        <begin position="196"/>
        <end position="518"/>
    </location>
</feature>
<sequence>MMATAMESPLAYPDSPMEPDESAYPCKGCGQILEEGKAFELAGNRWHINCFRCNTCGTLLDSNANLLLLGDGSLICNNCTYSCSNCSNKIEDLAILTGDQAFCANCFKCRNCKRKIENLRYARTSQGIFCMDCHEALMARRRKRSAKNTRSKLANNVQEKALPAIPPPEARSTAYIPENQSSPFLEVYAESPASGIPSVGKTVSELQADPDSRPSTSDQNASSDMLTLPSTTFRNNRHSMMSQRSDLSGGGGGGGGEEFLIPLAFDPTPQPATQTPGTPNPVTQKSADEKPTDYFTSKATPPVGQGPLSKSNTSSPHIAYQEKGRLPSREVVEQSRRGGNVSRSGSAAASPYIPSDQPQNQKSEDSPRLSQIARTSESQQNDKFRLEAAPKTKKFSTSTPSTRSEGSTPRADVLTDPVEQFASASASKPLTVPDISSPSDRGYSTPGLSNESSPAYSASNVSPKPAHLPAASILQNLPKRGDSLDSAKRNQTVPRKELSAAVNISGVGGSVNGTSTTSKAPADLAKANGGKVISGPIGSPNSKSIFDTVDISMIQDLHNTGGAGKANESFVDPRMPPIPPGDHSRARNESFSTSQSENQRYMEGSKSPGLPRYSAGGDFSMDEDMARIMSGEEPSPAESFLRRVSNSVRHGRSYSDRTGRLSKDRWPRSPAMPGSSIAQEISSPSSASPEHRDELAWFKNELRRERQKTVEREKRIAELEIQLDSADFKQVNVELKEKRSTMVVLDTQKEIVIRELEVLTEHLAAAKHSGEPFDLGKMSNTILRDFAEALEKLRTSFAPQIEASIQKRNDLVDEIANLTQMKDKSFMEFEQLSSKNAQLAELNNQLVHQIQGLYKANSGAQEQQKPTMNGLGIYSHHKEKSQLSFDSRDTLRNMSTDLTNIESASTLQGEAEPVTVIQGPQMVNIRPKKFDWRKGQKVAKGVTKGLKGAFSSTQQSYSRDLQFAETGAYGATTTLGQEYSNLPKNNPEPLKQSGFGFFSSQKTAPRQNGLYAQQANASTPSLLAEAGAQLFGSELEHRAEFEKTTIPAIVKRCVEEVESRGMDVEGIYRKSGGNSQVQQVKDWFENPTKDFDISDPDLDIHAVTSGLKQYFRRLPTPLITYEVYDKLLDTTSIEDKESRVDAMQRALDDLPRVHYETLDYLIGHLARVVLQEKVNLMTSMNIAVVFAPTIMRPESVSRELSDTKMKNEAVMWLVENSDRIFGR</sequence>
<feature type="compositionally biased region" description="Polar residues" evidence="5">
    <location>
        <begin position="422"/>
        <end position="439"/>
    </location>
</feature>
<feature type="compositionally biased region" description="Low complexity" evidence="5">
    <location>
        <begin position="395"/>
        <end position="404"/>
    </location>
</feature>
<dbReference type="Pfam" id="PF00412">
    <property type="entry name" value="LIM"/>
    <property type="match status" value="1"/>
</dbReference>
<dbReference type="GO" id="GO:0005938">
    <property type="term" value="C:cell cortex"/>
    <property type="evidence" value="ECO:0007669"/>
    <property type="project" value="UniProtKB-ARBA"/>
</dbReference>
<dbReference type="InterPro" id="IPR000198">
    <property type="entry name" value="RhoGAP_dom"/>
</dbReference>
<keyword evidence="4" id="KW-0440">LIM domain</keyword>
<dbReference type="AlphaFoldDB" id="A0A0D2FRB6"/>
<dbReference type="FunFam" id="2.10.110.10:FF:000044">
    <property type="entry name" value="Rho GTPase activator Rga"/>
    <property type="match status" value="1"/>
</dbReference>
<dbReference type="GO" id="GO:0007165">
    <property type="term" value="P:signal transduction"/>
    <property type="evidence" value="ECO:0007669"/>
    <property type="project" value="InterPro"/>
</dbReference>
<feature type="compositionally biased region" description="Low complexity" evidence="5">
    <location>
        <begin position="337"/>
        <end position="350"/>
    </location>
</feature>
<reference evidence="8 9" key="1">
    <citation type="submission" date="2015-01" db="EMBL/GenBank/DDBJ databases">
        <title>The Genome Sequence of Capronia semiimmersa CBS27337.</title>
        <authorList>
            <consortium name="The Broad Institute Genomics Platform"/>
            <person name="Cuomo C."/>
            <person name="de Hoog S."/>
            <person name="Gorbushina A."/>
            <person name="Stielow B."/>
            <person name="Teixiera M."/>
            <person name="Abouelleil A."/>
            <person name="Chapman S.B."/>
            <person name="Priest M."/>
            <person name="Young S.K."/>
            <person name="Wortman J."/>
            <person name="Nusbaum C."/>
            <person name="Birren B."/>
        </authorList>
    </citation>
    <scope>NUCLEOTIDE SEQUENCE [LARGE SCALE GENOMIC DNA]</scope>
    <source>
        <strain evidence="8 9">CBS 27337</strain>
    </source>
</reference>
<feature type="compositionally biased region" description="Polar residues" evidence="5">
    <location>
        <begin position="368"/>
        <end position="379"/>
    </location>
</feature>
<feature type="compositionally biased region" description="Basic and acidic residues" evidence="5">
    <location>
        <begin position="380"/>
        <end position="390"/>
    </location>
</feature>
<dbReference type="PROSITE" id="PS50238">
    <property type="entry name" value="RHOGAP"/>
    <property type="match status" value="1"/>
</dbReference>
<feature type="domain" description="LIM zinc-binding" evidence="6">
    <location>
        <begin position="24"/>
        <end position="86"/>
    </location>
</feature>
<keyword evidence="1" id="KW-0343">GTPase activation</keyword>
<keyword evidence="9" id="KW-1185">Reference proteome</keyword>
<accession>A0A0D2FRB6</accession>
<dbReference type="Gene3D" id="2.10.110.10">
    <property type="entry name" value="Cysteine Rich Protein"/>
    <property type="match status" value="2"/>
</dbReference>
<dbReference type="SMART" id="SM00132">
    <property type="entry name" value="LIM"/>
    <property type="match status" value="2"/>
</dbReference>
<dbReference type="SMART" id="SM00324">
    <property type="entry name" value="RhoGAP"/>
    <property type="match status" value="1"/>
</dbReference>
<feature type="compositionally biased region" description="Low complexity" evidence="5">
    <location>
        <begin position="271"/>
        <end position="281"/>
    </location>
</feature>
<protein>
    <recommendedName>
        <fullName evidence="10">Rho-GAP domain-containing protein</fullName>
    </recommendedName>
</protein>
<dbReference type="PROSITE" id="PS00478">
    <property type="entry name" value="LIM_DOMAIN_1"/>
    <property type="match status" value="1"/>
</dbReference>
<dbReference type="PANTHER" id="PTHR23176">
    <property type="entry name" value="RHO/RAC/CDC GTPASE-ACTIVATING PROTEIN"/>
    <property type="match status" value="1"/>
</dbReference>
<feature type="domain" description="Rho-GAP" evidence="7">
    <location>
        <begin position="1033"/>
        <end position="1221"/>
    </location>
</feature>
<evidence type="ECO:0000313" key="9">
    <source>
        <dbReference type="Proteomes" id="UP000054266"/>
    </source>
</evidence>
<dbReference type="PROSITE" id="PS50023">
    <property type="entry name" value="LIM_DOMAIN_2"/>
    <property type="match status" value="1"/>
</dbReference>
<organism evidence="8 9">
    <name type="scientific">Phialophora macrospora</name>
    <dbReference type="NCBI Taxonomy" id="1851006"/>
    <lineage>
        <taxon>Eukaryota</taxon>
        <taxon>Fungi</taxon>
        <taxon>Dikarya</taxon>
        <taxon>Ascomycota</taxon>
        <taxon>Pezizomycotina</taxon>
        <taxon>Eurotiomycetes</taxon>
        <taxon>Chaetothyriomycetidae</taxon>
        <taxon>Chaetothyriales</taxon>
        <taxon>Herpotrichiellaceae</taxon>
        <taxon>Phialophora</taxon>
    </lineage>
</organism>
<dbReference type="Gene3D" id="1.10.555.10">
    <property type="entry name" value="Rho GTPase activation protein"/>
    <property type="match status" value="1"/>
</dbReference>
<evidence type="ECO:0000259" key="6">
    <source>
        <dbReference type="PROSITE" id="PS50023"/>
    </source>
</evidence>
<evidence type="ECO:0000313" key="8">
    <source>
        <dbReference type="EMBL" id="KIW62504.1"/>
    </source>
</evidence>
<dbReference type="CDD" id="cd00159">
    <property type="entry name" value="RhoGAP"/>
    <property type="match status" value="1"/>
</dbReference>
<dbReference type="Pfam" id="PF00620">
    <property type="entry name" value="RhoGAP"/>
    <property type="match status" value="1"/>
</dbReference>
<feature type="region of interest" description="Disordered" evidence="5">
    <location>
        <begin position="559"/>
        <end position="619"/>
    </location>
</feature>
<feature type="region of interest" description="Disordered" evidence="5">
    <location>
        <begin position="144"/>
        <end position="175"/>
    </location>
</feature>